<name>A0A5J6FCD8_9ACTN</name>
<keyword evidence="3" id="KW-1185">Reference proteome</keyword>
<proteinExistence type="predicted"/>
<dbReference type="EMBL" id="CP023702">
    <property type="protein sequence ID" value="QEU74189.1"/>
    <property type="molecule type" value="Genomic_DNA"/>
</dbReference>
<evidence type="ECO:0000313" key="3">
    <source>
        <dbReference type="Proteomes" id="UP000326178"/>
    </source>
</evidence>
<dbReference type="Proteomes" id="UP000326178">
    <property type="component" value="Chromosome"/>
</dbReference>
<gene>
    <name evidence="2" type="ORF">CP967_21280</name>
</gene>
<dbReference type="RefSeq" id="WP_150489482.1">
    <property type="nucleotide sequence ID" value="NZ_BMUV01000006.1"/>
</dbReference>
<accession>A0A5J6FCD8</accession>
<keyword evidence="1" id="KW-1133">Transmembrane helix</keyword>
<dbReference type="AlphaFoldDB" id="A0A5J6FCD8"/>
<organism evidence="2 3">
    <name type="scientific">Streptomyces nitrosporeus</name>
    <dbReference type="NCBI Taxonomy" id="28894"/>
    <lineage>
        <taxon>Bacteria</taxon>
        <taxon>Bacillati</taxon>
        <taxon>Actinomycetota</taxon>
        <taxon>Actinomycetes</taxon>
        <taxon>Kitasatosporales</taxon>
        <taxon>Streptomycetaceae</taxon>
        <taxon>Streptomyces</taxon>
    </lineage>
</organism>
<protein>
    <submittedName>
        <fullName evidence="2">Uncharacterized protein</fullName>
    </submittedName>
</protein>
<keyword evidence="1" id="KW-0812">Transmembrane</keyword>
<dbReference type="KEGG" id="snk:CP967_21280"/>
<sequence length="71" mass="7068">MKFVVLLIAGVALVVFSGQAAIRLLADHGNGGVLDGVPFPAALCAYIAALIAGALLAGWAQGRARALGRPG</sequence>
<evidence type="ECO:0000313" key="2">
    <source>
        <dbReference type="EMBL" id="QEU74189.1"/>
    </source>
</evidence>
<keyword evidence="1" id="KW-0472">Membrane</keyword>
<reference evidence="2 3" key="1">
    <citation type="submission" date="2017-09" db="EMBL/GenBank/DDBJ databases">
        <authorList>
            <person name="Lee N."/>
            <person name="Cho B.-K."/>
        </authorList>
    </citation>
    <scope>NUCLEOTIDE SEQUENCE [LARGE SCALE GENOMIC DNA]</scope>
    <source>
        <strain evidence="2 3">ATCC 12769</strain>
    </source>
</reference>
<evidence type="ECO:0000256" key="1">
    <source>
        <dbReference type="SAM" id="Phobius"/>
    </source>
</evidence>
<feature type="transmembrane region" description="Helical" evidence="1">
    <location>
        <begin position="36"/>
        <end position="59"/>
    </location>
</feature>